<proteinExistence type="predicted"/>
<dbReference type="OrthoDB" id="849284at2"/>
<name>A0A521EXP6_SACCC</name>
<keyword evidence="2" id="KW-1185">Reference proteome</keyword>
<protein>
    <recommendedName>
        <fullName evidence="3">Glycosyltransferase family 52</fullName>
    </recommendedName>
</protein>
<evidence type="ECO:0008006" key="3">
    <source>
        <dbReference type="Google" id="ProtNLM"/>
    </source>
</evidence>
<gene>
    <name evidence="1" type="ORF">SAMN06265379_111114</name>
</gene>
<dbReference type="RefSeq" id="WP_142534560.1">
    <property type="nucleotide sequence ID" value="NZ_FXTB01000011.1"/>
</dbReference>
<sequence length="343" mass="40459">MKSVFVIHSPIALLITKQIVKDYKLRNEDIYILTLRKFIVSEFDNVFSLPELIPSLCIFKSWIKVYNLRNRILTFLSSKQFDLYIPSSGFPIFQLLTRMESCHSYSYMEEGMVSYHSVERKNSLHISFFSRKIYLLGWLRNIFYMINFPMLGSKIYDFYECRNNKFKDFYAISELAFPDIANKKILTLPFEKCTNYKDKSRLSVIVLEAFAQANLLKLDDYLYALQKLLKYLVSKNETIVYIKFHPVHYQFEGSQNAFTELLETFSNEITVIYLKRDQTLENMAYTFKKNVCFYHIASSIGIYANICGSKSATFKKFLPVENTAFNEYLESLPRVFFEVVCEI</sequence>
<organism evidence="1 2">
    <name type="scientific">Saccharicrinis carchari</name>
    <dbReference type="NCBI Taxonomy" id="1168039"/>
    <lineage>
        <taxon>Bacteria</taxon>
        <taxon>Pseudomonadati</taxon>
        <taxon>Bacteroidota</taxon>
        <taxon>Bacteroidia</taxon>
        <taxon>Marinilabiliales</taxon>
        <taxon>Marinilabiliaceae</taxon>
        <taxon>Saccharicrinis</taxon>
    </lineage>
</organism>
<reference evidence="1 2" key="1">
    <citation type="submission" date="2017-05" db="EMBL/GenBank/DDBJ databases">
        <authorList>
            <person name="Varghese N."/>
            <person name="Submissions S."/>
        </authorList>
    </citation>
    <scope>NUCLEOTIDE SEQUENCE [LARGE SCALE GENOMIC DNA]</scope>
    <source>
        <strain evidence="1 2">DSM 27040</strain>
    </source>
</reference>
<dbReference type="AlphaFoldDB" id="A0A521EXP6"/>
<dbReference type="Proteomes" id="UP000319040">
    <property type="component" value="Unassembled WGS sequence"/>
</dbReference>
<accession>A0A521EXP6</accession>
<evidence type="ECO:0000313" key="2">
    <source>
        <dbReference type="Proteomes" id="UP000319040"/>
    </source>
</evidence>
<dbReference type="EMBL" id="FXTB01000011">
    <property type="protein sequence ID" value="SMO87910.1"/>
    <property type="molecule type" value="Genomic_DNA"/>
</dbReference>
<evidence type="ECO:0000313" key="1">
    <source>
        <dbReference type="EMBL" id="SMO87910.1"/>
    </source>
</evidence>